<dbReference type="Gene3D" id="3.40.50.300">
    <property type="entry name" value="P-loop containing nucleotide triphosphate hydrolases"/>
    <property type="match status" value="1"/>
</dbReference>
<reference evidence="7 8" key="1">
    <citation type="submission" date="2022-05" db="EMBL/GenBank/DDBJ databases">
        <authorList>
            <consortium name="Genoscope - CEA"/>
            <person name="William W."/>
        </authorList>
    </citation>
    <scope>NUCLEOTIDE SEQUENCE [LARGE SCALE GENOMIC DNA]</scope>
</reference>
<keyword evidence="3" id="KW-0342">GTP-binding</keyword>
<accession>A0ABN8LCI9</accession>
<feature type="domain" description="GB1/RHD3-type G" evidence="6">
    <location>
        <begin position="49"/>
        <end position="206"/>
    </location>
</feature>
<dbReference type="PANTHER" id="PTHR10751">
    <property type="entry name" value="GUANYLATE BINDING PROTEIN"/>
    <property type="match status" value="1"/>
</dbReference>
<protein>
    <recommendedName>
        <fullName evidence="6">GB1/RHD3-type G domain-containing protein</fullName>
    </recommendedName>
</protein>
<keyword evidence="2" id="KW-0378">Hydrolase</keyword>
<keyword evidence="8" id="KW-1185">Reference proteome</keyword>
<comment type="similarity">
    <text evidence="4">Belongs to the TRAFAC class dynamin-like GTPase superfamily. GB1/RHD3 GTPase family.</text>
</comment>
<evidence type="ECO:0000313" key="7">
    <source>
        <dbReference type="EMBL" id="CAH3014780.1"/>
    </source>
</evidence>
<evidence type="ECO:0000313" key="8">
    <source>
        <dbReference type="Proteomes" id="UP001159427"/>
    </source>
</evidence>
<dbReference type="InterPro" id="IPR036543">
    <property type="entry name" value="Guanylate-bd_C_sf"/>
</dbReference>
<proteinExistence type="inferred from homology"/>
<dbReference type="Pfam" id="PF02841">
    <property type="entry name" value="GBP_C"/>
    <property type="match status" value="1"/>
</dbReference>
<dbReference type="Gene3D" id="1.20.1000.10">
    <property type="entry name" value="Guanylate-binding protein, C-terminal domain"/>
    <property type="match status" value="1"/>
</dbReference>
<evidence type="ECO:0000256" key="1">
    <source>
        <dbReference type="ARBA" id="ARBA00022741"/>
    </source>
</evidence>
<feature type="compositionally biased region" description="Basic residues" evidence="5">
    <location>
        <begin position="646"/>
        <end position="655"/>
    </location>
</feature>
<dbReference type="EMBL" id="CALNXI010000014">
    <property type="protein sequence ID" value="CAH3014780.1"/>
    <property type="molecule type" value="Genomic_DNA"/>
</dbReference>
<evidence type="ECO:0000259" key="6">
    <source>
        <dbReference type="PROSITE" id="PS51715"/>
    </source>
</evidence>
<dbReference type="SUPFAM" id="SSF52540">
    <property type="entry name" value="P-loop containing nucleoside triphosphate hydrolases"/>
    <property type="match status" value="1"/>
</dbReference>
<evidence type="ECO:0000256" key="4">
    <source>
        <dbReference type="PROSITE-ProRule" id="PRU01052"/>
    </source>
</evidence>
<dbReference type="InterPro" id="IPR030386">
    <property type="entry name" value="G_GB1_RHD3_dom"/>
</dbReference>
<keyword evidence="1" id="KW-0547">Nucleotide-binding</keyword>
<sequence length="655" mass="74237">MSEHSAVPLCLPNNCKWDEQTGEYSKDEDQDRNKLNVINAALEQLKAIKGPVCVVSIAGPCRKGKSYILSKVFDQGEVFPLGHELDPETMGIWMWIVPEKFQDASGQEFTVLLLDSEGIDAVSGEGSDDHCIFTLTILLASVLIYNSAGVPTRTDLDGLDYILKLSQRIQIHSGSQGGDAQRGVGTIEDAKLFHKTFPFFIWLLRDVVLALPKGCPNIKDYFLTKVFKTSASSKADKAKDVAESILSYFPGFDAFKLPPPSSDPEVVLNLNRDEVQQDINKSFVRGVEEFKANLKSKLAPKLSFSEGEIVTGEALATMVTSYVTALNTPGMVPNVQKTWDVFVTAKCTQAKSESITVYDESMESEMSGRMPCERDVIRQAQMVALDKALKLFEEKTYGISTGNMEKYLHELTDYMENGLNNWQKENARLTKESCYQLLVGLKRQHLDPVLTQLRGKDGAKVSFAEIMACYSAIEQGFKLEAKGAEDVCAQVFFEFHPELQAEMENHMEHLQQLKDFDENLAYEKEARAQEMQEKKRLEEERARLAEEQAMKERELETLKAKQEEEKRRLEEQLRSGMEAQRRQMDNMIRANMEELQRERESVMAQNKTLQQSIEGMQRSLNERNGEITNLQRQIQEIANRPPPQPPKKKRPCVIM</sequence>
<evidence type="ECO:0000256" key="3">
    <source>
        <dbReference type="ARBA" id="ARBA00023134"/>
    </source>
</evidence>
<feature type="region of interest" description="Disordered" evidence="5">
    <location>
        <begin position="635"/>
        <end position="655"/>
    </location>
</feature>
<dbReference type="InterPro" id="IPR003191">
    <property type="entry name" value="Guanylate-bd/ATL_C"/>
</dbReference>
<organism evidence="7 8">
    <name type="scientific">Porites evermanni</name>
    <dbReference type="NCBI Taxonomy" id="104178"/>
    <lineage>
        <taxon>Eukaryota</taxon>
        <taxon>Metazoa</taxon>
        <taxon>Cnidaria</taxon>
        <taxon>Anthozoa</taxon>
        <taxon>Hexacorallia</taxon>
        <taxon>Scleractinia</taxon>
        <taxon>Fungiina</taxon>
        <taxon>Poritidae</taxon>
        <taxon>Porites</taxon>
    </lineage>
</organism>
<name>A0ABN8LCI9_9CNID</name>
<evidence type="ECO:0000256" key="2">
    <source>
        <dbReference type="ARBA" id="ARBA00022801"/>
    </source>
</evidence>
<comment type="caution">
    <text evidence="7">The sequence shown here is derived from an EMBL/GenBank/DDBJ whole genome shotgun (WGS) entry which is preliminary data.</text>
</comment>
<dbReference type="InterPro" id="IPR027417">
    <property type="entry name" value="P-loop_NTPase"/>
</dbReference>
<dbReference type="SUPFAM" id="SSF48340">
    <property type="entry name" value="Interferon-induced guanylate-binding protein 1 (GBP1), C-terminal domain"/>
    <property type="match status" value="1"/>
</dbReference>
<dbReference type="Proteomes" id="UP001159427">
    <property type="component" value="Unassembled WGS sequence"/>
</dbReference>
<evidence type="ECO:0000256" key="5">
    <source>
        <dbReference type="SAM" id="MobiDB-lite"/>
    </source>
</evidence>
<dbReference type="PROSITE" id="PS51715">
    <property type="entry name" value="G_GB1_RHD3"/>
    <property type="match status" value="1"/>
</dbReference>
<gene>
    <name evidence="7" type="ORF">PEVE_00006169</name>
</gene>
<dbReference type="Pfam" id="PF02263">
    <property type="entry name" value="GBP"/>
    <property type="match status" value="1"/>
</dbReference>
<dbReference type="InterPro" id="IPR015894">
    <property type="entry name" value="Guanylate-bd_N"/>
</dbReference>